<comment type="caution">
    <text evidence="2">The sequence shown here is derived from an EMBL/GenBank/DDBJ whole genome shotgun (WGS) entry which is preliminary data.</text>
</comment>
<name>A0ABT9IZT4_9BACL</name>
<evidence type="ECO:0000256" key="1">
    <source>
        <dbReference type="SAM" id="Phobius"/>
    </source>
</evidence>
<dbReference type="EMBL" id="JAVAMP010000004">
    <property type="protein sequence ID" value="MDP5274652.1"/>
    <property type="molecule type" value="Genomic_DNA"/>
</dbReference>
<accession>A0ABT9IZT4</accession>
<protein>
    <submittedName>
        <fullName evidence="2">Uncharacterized protein</fullName>
    </submittedName>
</protein>
<keyword evidence="3" id="KW-1185">Reference proteome</keyword>
<reference evidence="2 3" key="1">
    <citation type="submission" date="2023-08" db="EMBL/GenBank/DDBJ databases">
        <authorList>
            <person name="Park J.-S."/>
        </authorList>
    </citation>
    <scope>NUCLEOTIDE SEQUENCE [LARGE SCALE GENOMIC DNA]</scope>
    <source>
        <strain evidence="2 3">2205SS18-9</strain>
    </source>
</reference>
<organism evidence="2 3">
    <name type="scientific">Chengkuizengella axinellae</name>
    <dbReference type="NCBI Taxonomy" id="3064388"/>
    <lineage>
        <taxon>Bacteria</taxon>
        <taxon>Bacillati</taxon>
        <taxon>Bacillota</taxon>
        <taxon>Bacilli</taxon>
        <taxon>Bacillales</taxon>
        <taxon>Paenibacillaceae</taxon>
        <taxon>Chengkuizengella</taxon>
    </lineage>
</organism>
<feature type="transmembrane region" description="Helical" evidence="1">
    <location>
        <begin position="6"/>
        <end position="24"/>
    </location>
</feature>
<sequence>MKYKPVFYFLSVLSLLLILILIIIRFTDEPENSIEVVEYSNLVEKKFALSWELFSSKNGISKNNPVNLTNNDLYFNFDNKLNLNHFKYEINFQENKQISKYKIFLRNNTIYSSNVTYKSDTSVDKYLNLNLYKLFKKLDEIDFSVLINYLSNDSYYKFVIYPENSIIEEGKIYNKNDYSNSPFFVYKDKIIKEIKSEKFSVEEKSILFALYSMEKEGENSFHGTNNIFIIIPVTN</sequence>
<keyword evidence="1" id="KW-1133">Transmembrane helix</keyword>
<evidence type="ECO:0000313" key="2">
    <source>
        <dbReference type="EMBL" id="MDP5274652.1"/>
    </source>
</evidence>
<dbReference type="Proteomes" id="UP001231941">
    <property type="component" value="Unassembled WGS sequence"/>
</dbReference>
<evidence type="ECO:0000313" key="3">
    <source>
        <dbReference type="Proteomes" id="UP001231941"/>
    </source>
</evidence>
<keyword evidence="1" id="KW-0472">Membrane</keyword>
<dbReference type="RefSeq" id="WP_305991965.1">
    <property type="nucleotide sequence ID" value="NZ_JAVAMP010000004.1"/>
</dbReference>
<gene>
    <name evidence="2" type="ORF">Q5Y73_11065</name>
</gene>
<proteinExistence type="predicted"/>
<keyword evidence="1" id="KW-0812">Transmembrane</keyword>